<protein>
    <submittedName>
        <fullName evidence="1">Uncharacterized protein</fullName>
    </submittedName>
</protein>
<dbReference type="RefSeq" id="WP_060843189.1">
    <property type="nucleotide sequence ID" value="NZ_PYJM01000001.1"/>
</dbReference>
<accession>A0A2T6GR39</accession>
<dbReference type="Proteomes" id="UP000244178">
    <property type="component" value="Unassembled WGS sequence"/>
</dbReference>
<dbReference type="EMBL" id="PYJM01000001">
    <property type="protein sequence ID" value="PUA46606.1"/>
    <property type="molecule type" value="Genomic_DNA"/>
</dbReference>
<sequence>MIDSIEVKEFDDLEGQLLDANVSYGEMTREYASYLMGLIQRGELKTIAASKLEKLVPFLKEAILRERIESDEVLRKKLTVDLWKMEQQSRKEDEDFANFIRGVLYCYGTEEVWEEEGDCPTPIYLYFLILKKILPGLRKDFISSFNRFLGGRS</sequence>
<organism evidence="1 2">
    <name type="scientific">Pseudomonas protegens</name>
    <dbReference type="NCBI Taxonomy" id="380021"/>
    <lineage>
        <taxon>Bacteria</taxon>
        <taxon>Pseudomonadati</taxon>
        <taxon>Pseudomonadota</taxon>
        <taxon>Gammaproteobacteria</taxon>
        <taxon>Pseudomonadales</taxon>
        <taxon>Pseudomonadaceae</taxon>
        <taxon>Pseudomonas</taxon>
    </lineage>
</organism>
<proteinExistence type="predicted"/>
<comment type="caution">
    <text evidence="1">The sequence shown here is derived from an EMBL/GenBank/DDBJ whole genome shotgun (WGS) entry which is preliminary data.</text>
</comment>
<evidence type="ECO:0000313" key="2">
    <source>
        <dbReference type="Proteomes" id="UP000244178"/>
    </source>
</evidence>
<name>A0A2T6GR39_9PSED</name>
<reference evidence="1 2" key="1">
    <citation type="submission" date="2018-03" db="EMBL/GenBank/DDBJ databases">
        <title>Draft genome sequence of the plant growth promoting rhizobacterium Pseudomonas protegens strain BNJ-SS-45 isolated from wheat (Triticum aestivum) rhizosphere.</title>
        <authorList>
            <person name="Bajpai A."/>
            <person name="Shende K."/>
            <person name="Meena N."/>
            <person name="Upadhyayula S.R."/>
            <person name="Suravajhala P."/>
            <person name="Medicherla K.M."/>
            <person name="Johri B.N."/>
        </authorList>
    </citation>
    <scope>NUCLEOTIDE SEQUENCE [LARGE SCALE GENOMIC DNA]</scope>
    <source>
        <strain evidence="1 2">BNJ-SS-45</strain>
    </source>
</reference>
<evidence type="ECO:0000313" key="1">
    <source>
        <dbReference type="EMBL" id="PUA46606.1"/>
    </source>
</evidence>
<gene>
    <name evidence="1" type="ORF">C5U62_01075</name>
</gene>
<dbReference type="AlphaFoldDB" id="A0A2T6GR39"/>